<evidence type="ECO:0000256" key="5">
    <source>
        <dbReference type="ARBA" id="ARBA00023136"/>
    </source>
</evidence>
<evidence type="ECO:0000256" key="2">
    <source>
        <dbReference type="ARBA" id="ARBA00007511"/>
    </source>
</evidence>
<dbReference type="NCBIfam" id="TIGR03716">
    <property type="entry name" value="R_switched_YkoY"/>
    <property type="match status" value="1"/>
</dbReference>
<accession>A0ABW7C6J4</accession>
<evidence type="ECO:0000256" key="4">
    <source>
        <dbReference type="ARBA" id="ARBA00022989"/>
    </source>
</evidence>
<dbReference type="Proteomes" id="UP001604335">
    <property type="component" value="Unassembled WGS sequence"/>
</dbReference>
<proteinExistence type="inferred from homology"/>
<evidence type="ECO:0000313" key="9">
    <source>
        <dbReference type="Proteomes" id="UP001604335"/>
    </source>
</evidence>
<evidence type="ECO:0008006" key="10">
    <source>
        <dbReference type="Google" id="ProtNLM"/>
    </source>
</evidence>
<evidence type="ECO:0000256" key="3">
    <source>
        <dbReference type="ARBA" id="ARBA00022692"/>
    </source>
</evidence>
<feature type="region of interest" description="Disordered" evidence="6">
    <location>
        <begin position="238"/>
        <end position="262"/>
    </location>
</feature>
<dbReference type="InterPro" id="IPR005496">
    <property type="entry name" value="Integral_membrane_TerC"/>
</dbReference>
<comment type="subcellular location">
    <subcellularLocation>
        <location evidence="1">Membrane</location>
        <topology evidence="1">Multi-pass membrane protein</topology>
    </subcellularLocation>
</comment>
<comment type="caution">
    <text evidence="8">The sequence shown here is derived from an EMBL/GenBank/DDBJ whole genome shotgun (WGS) entry which is preliminary data.</text>
</comment>
<feature type="transmembrane region" description="Helical" evidence="7">
    <location>
        <begin position="206"/>
        <end position="225"/>
    </location>
</feature>
<dbReference type="EMBL" id="JAZAQF010000022">
    <property type="protein sequence ID" value="MFG3816823.1"/>
    <property type="molecule type" value="Genomic_DNA"/>
</dbReference>
<feature type="transmembrane region" description="Helical" evidence="7">
    <location>
        <begin position="54"/>
        <end position="73"/>
    </location>
</feature>
<evidence type="ECO:0000313" key="8">
    <source>
        <dbReference type="EMBL" id="MFG3816823.1"/>
    </source>
</evidence>
<feature type="transmembrane region" description="Helical" evidence="7">
    <location>
        <begin position="148"/>
        <end position="170"/>
    </location>
</feature>
<dbReference type="PANTHER" id="PTHR30238:SF4">
    <property type="entry name" value="SLL1022 PROTEIN"/>
    <property type="match status" value="1"/>
</dbReference>
<feature type="transmembrane region" description="Helical" evidence="7">
    <location>
        <begin position="20"/>
        <end position="42"/>
    </location>
</feature>
<evidence type="ECO:0000256" key="1">
    <source>
        <dbReference type="ARBA" id="ARBA00004141"/>
    </source>
</evidence>
<feature type="transmembrane region" description="Helical" evidence="7">
    <location>
        <begin position="177"/>
        <end position="194"/>
    </location>
</feature>
<evidence type="ECO:0000256" key="7">
    <source>
        <dbReference type="SAM" id="Phobius"/>
    </source>
</evidence>
<evidence type="ECO:0000256" key="6">
    <source>
        <dbReference type="SAM" id="MobiDB-lite"/>
    </source>
</evidence>
<dbReference type="InterPro" id="IPR022493">
    <property type="entry name" value="CHP03716_TM_YkoY"/>
</dbReference>
<comment type="similarity">
    <text evidence="2">Belongs to the TerC family.</text>
</comment>
<organism evidence="8 9">
    <name type="scientific">Limnothrix redekei LRLZ20PSL1</name>
    <dbReference type="NCBI Taxonomy" id="3112953"/>
    <lineage>
        <taxon>Bacteria</taxon>
        <taxon>Bacillati</taxon>
        <taxon>Cyanobacteriota</taxon>
        <taxon>Cyanophyceae</taxon>
        <taxon>Pseudanabaenales</taxon>
        <taxon>Pseudanabaenaceae</taxon>
        <taxon>Limnothrix</taxon>
    </lineage>
</organism>
<keyword evidence="3 7" id="KW-0812">Transmembrane</keyword>
<dbReference type="RefSeq" id="WP_393010871.1">
    <property type="nucleotide sequence ID" value="NZ_JAZAQF010000022.1"/>
</dbReference>
<reference evidence="9" key="1">
    <citation type="journal article" date="2024" name="Algal Res.">
        <title>Biochemical, toxicological and genomic investigation of a high-biomass producing Limnothrix strain isolated from Italian shallow drinking water reservoir.</title>
        <authorList>
            <person name="Simonazzi M."/>
            <person name="Shishido T.K."/>
            <person name="Delbaje E."/>
            <person name="Wahlsten M."/>
            <person name="Fewer D.P."/>
            <person name="Sivonen K."/>
            <person name="Pezzolesi L."/>
            <person name="Pistocchi R."/>
        </authorList>
    </citation>
    <scope>NUCLEOTIDE SEQUENCE [LARGE SCALE GENOMIC DNA]</scope>
    <source>
        <strain evidence="9">LRLZ20PSL1</strain>
    </source>
</reference>
<keyword evidence="5 7" id="KW-0472">Membrane</keyword>
<protein>
    <recommendedName>
        <fullName evidence="10">Tellurium resistance protein TerC</fullName>
    </recommendedName>
</protein>
<dbReference type="PANTHER" id="PTHR30238">
    <property type="entry name" value="MEMBRANE BOUND PREDICTED REDOX MODULATOR"/>
    <property type="match status" value="1"/>
</dbReference>
<dbReference type="Pfam" id="PF03741">
    <property type="entry name" value="TerC"/>
    <property type="match status" value="1"/>
</dbReference>
<keyword evidence="9" id="KW-1185">Reference proteome</keyword>
<sequence length="262" mass="28943">MLDQFLDFYPSFGVDTALLLLVLVALEAVLSADNAIALAAIAQGLQDPQQRTRALNFGLVAAFILRIALILLATWVIRYWQIEMVGALYLLWLTFKFFTGENDDDGEGHKAFRFQNLWQAVPTIALTDLAFSLDSVTTAIAISDHTWLVLTGGTLGIITLRFMAGLFIRWLDEYENLAAAGYVTVGFVGARLFLKAIEGALGVDLWIPPDWMTISFIAITFIWGFSVRKESVQTETVAAESIAPNPNSEAQDQPAPEPIDQR</sequence>
<keyword evidence="4 7" id="KW-1133">Transmembrane helix</keyword>
<name>A0ABW7C6J4_9CYAN</name>
<gene>
    <name evidence="8" type="ORF">VPK24_04170</name>
</gene>